<gene>
    <name evidence="3" type="ORF">MELLADRAFT_105958</name>
</gene>
<dbReference type="HOGENOM" id="CLU_030195_1_0_1"/>
<dbReference type="OrthoDB" id="2501761at2759"/>
<keyword evidence="4" id="KW-1185">Reference proteome</keyword>
<dbReference type="InterPro" id="IPR057194">
    <property type="entry name" value="DUF7872"/>
</dbReference>
<feature type="domain" description="DUF7872" evidence="2">
    <location>
        <begin position="215"/>
        <end position="421"/>
    </location>
</feature>
<reference evidence="4" key="1">
    <citation type="journal article" date="2011" name="Proc. Natl. Acad. Sci. U.S.A.">
        <title>Obligate biotrophy features unraveled by the genomic analysis of rust fungi.</title>
        <authorList>
            <person name="Duplessis S."/>
            <person name="Cuomo C.A."/>
            <person name="Lin Y.-C."/>
            <person name="Aerts A."/>
            <person name="Tisserant E."/>
            <person name="Veneault-Fourrey C."/>
            <person name="Joly D.L."/>
            <person name="Hacquard S."/>
            <person name="Amselem J."/>
            <person name="Cantarel B.L."/>
            <person name="Chiu R."/>
            <person name="Coutinho P.M."/>
            <person name="Feau N."/>
            <person name="Field M."/>
            <person name="Frey P."/>
            <person name="Gelhaye E."/>
            <person name="Goldberg J."/>
            <person name="Grabherr M.G."/>
            <person name="Kodira C.D."/>
            <person name="Kohler A."/>
            <person name="Kuees U."/>
            <person name="Lindquist E.A."/>
            <person name="Lucas S.M."/>
            <person name="Mago R."/>
            <person name="Mauceli E."/>
            <person name="Morin E."/>
            <person name="Murat C."/>
            <person name="Pangilinan J.L."/>
            <person name="Park R."/>
            <person name="Pearson M."/>
            <person name="Quesneville H."/>
            <person name="Rouhier N."/>
            <person name="Sakthikumar S."/>
            <person name="Salamov A.A."/>
            <person name="Schmutz J."/>
            <person name="Selles B."/>
            <person name="Shapiro H."/>
            <person name="Tanguay P."/>
            <person name="Tuskan G.A."/>
            <person name="Henrissat B."/>
            <person name="Van de Peer Y."/>
            <person name="Rouze P."/>
            <person name="Ellis J.G."/>
            <person name="Dodds P.N."/>
            <person name="Schein J.E."/>
            <person name="Zhong S."/>
            <person name="Hamelin R.C."/>
            <person name="Grigoriev I.V."/>
            <person name="Szabo L.J."/>
            <person name="Martin F."/>
        </authorList>
    </citation>
    <scope>NUCLEOTIDE SEQUENCE [LARGE SCALE GENOMIC DNA]</scope>
    <source>
        <strain evidence="4">98AG31 / pathotype 3-4-7</strain>
    </source>
</reference>
<dbReference type="Proteomes" id="UP000001072">
    <property type="component" value="Unassembled WGS sequence"/>
</dbReference>
<evidence type="ECO:0000313" key="3">
    <source>
        <dbReference type="EMBL" id="EGG07385.1"/>
    </source>
</evidence>
<dbReference type="RefSeq" id="XP_007409292.1">
    <property type="nucleotide sequence ID" value="XM_007409230.1"/>
</dbReference>
<evidence type="ECO:0000313" key="4">
    <source>
        <dbReference type="Proteomes" id="UP000001072"/>
    </source>
</evidence>
<dbReference type="VEuPathDB" id="FungiDB:MELLADRAFT_105958"/>
<dbReference type="Pfam" id="PF25278">
    <property type="entry name" value="DUF7872"/>
    <property type="match status" value="1"/>
</dbReference>
<name>F4RJW7_MELLP</name>
<dbReference type="PANTHER" id="PTHR33339">
    <property type="entry name" value="LYSM DOMAIN-CONTAINING PROTEIN"/>
    <property type="match status" value="1"/>
</dbReference>
<organism evidence="4">
    <name type="scientific">Melampsora larici-populina (strain 98AG31 / pathotype 3-4-7)</name>
    <name type="common">Poplar leaf rust fungus</name>
    <dbReference type="NCBI Taxonomy" id="747676"/>
    <lineage>
        <taxon>Eukaryota</taxon>
        <taxon>Fungi</taxon>
        <taxon>Dikarya</taxon>
        <taxon>Basidiomycota</taxon>
        <taxon>Pucciniomycotina</taxon>
        <taxon>Pucciniomycetes</taxon>
        <taxon>Pucciniales</taxon>
        <taxon>Melampsoraceae</taxon>
        <taxon>Melampsora</taxon>
    </lineage>
</organism>
<dbReference type="KEGG" id="mlr:MELLADRAFT_105958"/>
<sequence length="423" mass="46280">MHISQQVQRSTYLSLYFLTSYKTFAFNFKTSPDPNQLTIQPGCDPLPITKATWINLNLDLYLANYPGGHNLTVQEYASSVKANNFKCGISEWCNAGQMCYPVKGRDWYVLLAAQMWNETVNSFYNAIGYTMSLVRASLVEVISGFFPQPNNLKIFSQKTHFEIGALIAGLIGSVFALLPFVIGMPSAIFTWAAGLSFIPSVLVTTAAVTTNYKPAPEVDAFSDWSEIGYILSERQNEIHSVLNKHAQSVLDAGISTPEGLFGSLSGGRFLDVDSFFNPEQVESELKTTTMYLSFDQVFKSMDPCEGPGPDGARQGDDVLSYCKNGTMYNVVRASSGKHPKVINTIPNAQKVTSKFSLTAEQITQTSVECASNGGQQNSTLPSANGLPKCLISLPVCDCRLDIVKANRKKLGTVRACRKAGVKI</sequence>
<dbReference type="InParanoid" id="F4RJW7"/>
<protein>
    <recommendedName>
        <fullName evidence="2">DUF7872 domain-containing protein</fullName>
    </recommendedName>
</protein>
<feature type="transmembrane region" description="Helical" evidence="1">
    <location>
        <begin position="188"/>
        <end position="208"/>
    </location>
</feature>
<feature type="transmembrane region" description="Helical" evidence="1">
    <location>
        <begin position="163"/>
        <end position="182"/>
    </location>
</feature>
<accession>F4RJW7</accession>
<keyword evidence="1" id="KW-0812">Transmembrane</keyword>
<proteinExistence type="predicted"/>
<keyword evidence="1" id="KW-0472">Membrane</keyword>
<dbReference type="PANTHER" id="PTHR33339:SF1">
    <property type="entry name" value="LYSM DOMAIN-CONTAINING PROTEIN"/>
    <property type="match status" value="1"/>
</dbReference>
<evidence type="ECO:0000256" key="1">
    <source>
        <dbReference type="SAM" id="Phobius"/>
    </source>
</evidence>
<dbReference type="EMBL" id="GL883104">
    <property type="protein sequence ID" value="EGG07385.1"/>
    <property type="molecule type" value="Genomic_DNA"/>
</dbReference>
<keyword evidence="1" id="KW-1133">Transmembrane helix</keyword>
<dbReference type="AlphaFoldDB" id="F4RJW7"/>
<dbReference type="GeneID" id="18922763"/>
<evidence type="ECO:0000259" key="2">
    <source>
        <dbReference type="Pfam" id="PF25278"/>
    </source>
</evidence>